<sequence>MRYIDQQEEQLFKSDAYKHMCMDLVMQDKVSSFLDRQISQETAETQSNVAPQKSQAPIESQQEEKNANQQYGSRLIELQRQINNKKKQLFESLNTFRSLAHLNQPSSHHSLHQ</sequence>
<dbReference type="EMBL" id="HBIA01012011">
    <property type="protein sequence ID" value="CAE0234266.1"/>
    <property type="molecule type" value="Transcribed_RNA"/>
</dbReference>
<evidence type="ECO:0000256" key="1">
    <source>
        <dbReference type="SAM" id="MobiDB-lite"/>
    </source>
</evidence>
<gene>
    <name evidence="2" type="ORF">SRAS04492_LOCUS6070</name>
</gene>
<dbReference type="AlphaFoldDB" id="A0A7S3FVR6"/>
<feature type="region of interest" description="Disordered" evidence="1">
    <location>
        <begin position="38"/>
        <end position="72"/>
    </location>
</feature>
<name>A0A7S3FVR6_9SPIT</name>
<accession>A0A7S3FVR6</accession>
<protein>
    <submittedName>
        <fullName evidence="2">Uncharacterized protein</fullName>
    </submittedName>
</protein>
<reference evidence="2" key="1">
    <citation type="submission" date="2021-01" db="EMBL/GenBank/DDBJ databases">
        <authorList>
            <person name="Corre E."/>
            <person name="Pelletier E."/>
            <person name="Niang G."/>
            <person name="Scheremetjew M."/>
            <person name="Finn R."/>
            <person name="Kale V."/>
            <person name="Holt S."/>
            <person name="Cochrane G."/>
            <person name="Meng A."/>
            <person name="Brown T."/>
            <person name="Cohen L."/>
        </authorList>
    </citation>
    <scope>NUCLEOTIDE SEQUENCE</scope>
    <source>
        <strain evidence="2">Ras09</strain>
    </source>
</reference>
<proteinExistence type="predicted"/>
<evidence type="ECO:0000313" key="2">
    <source>
        <dbReference type="EMBL" id="CAE0234266.1"/>
    </source>
</evidence>
<organism evidence="2">
    <name type="scientific">Strombidium rassoulzadegani</name>
    <dbReference type="NCBI Taxonomy" id="1082188"/>
    <lineage>
        <taxon>Eukaryota</taxon>
        <taxon>Sar</taxon>
        <taxon>Alveolata</taxon>
        <taxon>Ciliophora</taxon>
        <taxon>Intramacronucleata</taxon>
        <taxon>Spirotrichea</taxon>
        <taxon>Oligotrichia</taxon>
        <taxon>Strombidiidae</taxon>
        <taxon>Strombidium</taxon>
    </lineage>
</organism>
<feature type="compositionally biased region" description="Polar residues" evidence="1">
    <location>
        <begin position="38"/>
        <end position="60"/>
    </location>
</feature>